<dbReference type="Pfam" id="PF00069">
    <property type="entry name" value="Pkinase"/>
    <property type="match status" value="1"/>
</dbReference>
<dbReference type="GO" id="GO:0005524">
    <property type="term" value="F:ATP binding"/>
    <property type="evidence" value="ECO:0007669"/>
    <property type="project" value="UniProtKB-UniRule"/>
</dbReference>
<dbReference type="Gene3D" id="1.10.510.10">
    <property type="entry name" value="Transferase(Phosphotransferase) domain 1"/>
    <property type="match status" value="1"/>
</dbReference>
<keyword evidence="4" id="KW-0677">Repeat</keyword>
<evidence type="ECO:0000256" key="5">
    <source>
        <dbReference type="ARBA" id="ARBA00022741"/>
    </source>
</evidence>
<dbReference type="AlphaFoldDB" id="A0A937RJ84"/>
<keyword evidence="12" id="KW-1185">Reference proteome</keyword>
<evidence type="ECO:0000256" key="6">
    <source>
        <dbReference type="ARBA" id="ARBA00022777"/>
    </source>
</evidence>
<dbReference type="PROSITE" id="PS50011">
    <property type="entry name" value="PROTEIN_KINASE_DOM"/>
    <property type="match status" value="1"/>
</dbReference>
<dbReference type="RefSeq" id="WP_203004497.1">
    <property type="nucleotide sequence ID" value="NZ_JADWYU010000198.1"/>
</dbReference>
<evidence type="ECO:0000256" key="4">
    <source>
        <dbReference type="ARBA" id="ARBA00022737"/>
    </source>
</evidence>
<dbReference type="EC" id="2.7.11.1" evidence="1"/>
<dbReference type="Gene3D" id="2.120.10.30">
    <property type="entry name" value="TolB, C-terminal domain"/>
    <property type="match status" value="2"/>
</dbReference>
<dbReference type="Proteomes" id="UP000604475">
    <property type="component" value="Unassembled WGS sequence"/>
</dbReference>
<dbReference type="InterPro" id="IPR000719">
    <property type="entry name" value="Prot_kinase_dom"/>
</dbReference>
<dbReference type="GO" id="GO:0004674">
    <property type="term" value="F:protein serine/threonine kinase activity"/>
    <property type="evidence" value="ECO:0007669"/>
    <property type="project" value="UniProtKB-KW"/>
</dbReference>
<dbReference type="InterPro" id="IPR011042">
    <property type="entry name" value="6-blade_b-propeller_TolB-like"/>
</dbReference>
<gene>
    <name evidence="11" type="ORF">I7412_29595</name>
</gene>
<dbReference type="InterPro" id="IPR011009">
    <property type="entry name" value="Kinase-like_dom_sf"/>
</dbReference>
<dbReference type="InterPro" id="IPR017441">
    <property type="entry name" value="Protein_kinase_ATP_BS"/>
</dbReference>
<evidence type="ECO:0000256" key="9">
    <source>
        <dbReference type="SAM" id="MobiDB-lite"/>
    </source>
</evidence>
<dbReference type="InterPro" id="IPR056822">
    <property type="entry name" value="TEN_NHL"/>
</dbReference>
<keyword evidence="5 8" id="KW-0547">Nucleotide-binding</keyword>
<dbReference type="SUPFAM" id="SSF56112">
    <property type="entry name" value="Protein kinase-like (PK-like)"/>
    <property type="match status" value="1"/>
</dbReference>
<accession>A0A937RJ84</accession>
<feature type="binding site" evidence="8">
    <location>
        <position position="45"/>
    </location>
    <ligand>
        <name>ATP</name>
        <dbReference type="ChEBI" id="CHEBI:30616"/>
    </ligand>
</feature>
<dbReference type="PANTHER" id="PTHR43289">
    <property type="entry name" value="MITOGEN-ACTIVATED PROTEIN KINASE KINASE KINASE 20-RELATED"/>
    <property type="match status" value="1"/>
</dbReference>
<reference evidence="11" key="1">
    <citation type="submission" date="2020-12" db="EMBL/GenBank/DDBJ databases">
        <title>Genomic characterization of non-nitrogen-fixing Frankia strains.</title>
        <authorList>
            <person name="Carlos-Shanley C."/>
            <person name="Guerra T."/>
            <person name="Hahn D."/>
        </authorList>
    </citation>
    <scope>NUCLEOTIDE SEQUENCE</scope>
    <source>
        <strain evidence="11">CN6</strain>
    </source>
</reference>
<dbReference type="PANTHER" id="PTHR43289:SF6">
    <property type="entry name" value="SERINE_THREONINE-PROTEIN KINASE NEKL-3"/>
    <property type="match status" value="1"/>
</dbReference>
<evidence type="ECO:0000256" key="2">
    <source>
        <dbReference type="ARBA" id="ARBA00022527"/>
    </source>
</evidence>
<keyword evidence="2" id="KW-0723">Serine/threonine-protein kinase</keyword>
<evidence type="ECO:0000256" key="1">
    <source>
        <dbReference type="ARBA" id="ARBA00012513"/>
    </source>
</evidence>
<evidence type="ECO:0000313" key="11">
    <source>
        <dbReference type="EMBL" id="MBL7631242.1"/>
    </source>
</evidence>
<evidence type="ECO:0000259" key="10">
    <source>
        <dbReference type="PROSITE" id="PS50011"/>
    </source>
</evidence>
<dbReference type="EMBL" id="JAEACQ010000263">
    <property type="protein sequence ID" value="MBL7631242.1"/>
    <property type="molecule type" value="Genomic_DNA"/>
</dbReference>
<keyword evidence="7 8" id="KW-0067">ATP-binding</keyword>
<dbReference type="Pfam" id="PF01436">
    <property type="entry name" value="NHL"/>
    <property type="match status" value="1"/>
</dbReference>
<feature type="domain" description="Protein kinase" evidence="10">
    <location>
        <begin position="16"/>
        <end position="265"/>
    </location>
</feature>
<proteinExistence type="predicted"/>
<feature type="region of interest" description="Disordered" evidence="9">
    <location>
        <begin position="287"/>
        <end position="383"/>
    </location>
</feature>
<dbReference type="SUPFAM" id="SSF63829">
    <property type="entry name" value="Calcium-dependent phosphotriesterase"/>
    <property type="match status" value="1"/>
</dbReference>
<feature type="compositionally biased region" description="Basic and acidic residues" evidence="9">
    <location>
        <begin position="366"/>
        <end position="382"/>
    </location>
</feature>
<dbReference type="Pfam" id="PF25021">
    <property type="entry name" value="TEN_NHL"/>
    <property type="match status" value="1"/>
</dbReference>
<evidence type="ECO:0000256" key="3">
    <source>
        <dbReference type="ARBA" id="ARBA00022679"/>
    </source>
</evidence>
<sequence>MPAIDRARVAAALPRYRLGEQLGAGSFGLVVAGHHLDLDRAVAVKVLPIEAPAAGGAALAADFRAEAQILSRLDHPHIVRIYDFVSQDDLCLIVMELLAGGTLSQHRLPTEAACAVGLAMADALAHAHDHGALHRDVKPDNILFTATGQPKLTDFGIGKIFEESSGTTSHLAGTPRYMAPEQIEGRVSRAADQYALGVVLYELLAGRPPFDPALPVPELLRHHREVMPPTPTGVPAPIADAVMTALAKAPADRHPDAAAFGHALAAAAAAAYGPDWLSMTGLIVRPQRPRTDDPAAAPTSGRHVFRPATARPEPAPWTSQPRTDAVTDRYLPPDDPTRAGPRTPAEIAAADPATERPADTGAATGDTRRPAVADRPGDDTHPFADAQVARRWFAPDRPLGRAVLAAAAALVALALAVTGVVLATRDSADGEPIATGGPGPAGPSQSARLGQVVLPTYFTAWALGPRGELYIANSSSPMVLVRAPDGTGTVLAGTGIEGISGDGGPAKEARLSRPAAVGVDSTGNVYILDTGNNRIRRVDPAGTITRFAGGGSGQPDQAGPVPATSVRLDSLSDDIAVDRNGDVYFADPSTVYRVDSAGLLTRVARIGDEPTSAPTPGSEDPDAGLPPLVSGLLGALAVRNGRLYAVDSKTNVVRMLDQGTVTTVAGAGREGISGDVGLATEADLNLSSSGGTIALDDQGNLYIAESSAYRVRRVSPDGFITTVAGNGRSGPSNEGRLAAGQSLYAADKVAVAAGGALYIDGGIDILVVSPEGILTKL</sequence>
<dbReference type="SMART" id="SM00220">
    <property type="entry name" value="S_TKc"/>
    <property type="match status" value="1"/>
</dbReference>
<evidence type="ECO:0000313" key="12">
    <source>
        <dbReference type="Proteomes" id="UP000604475"/>
    </source>
</evidence>
<dbReference type="InterPro" id="IPR001258">
    <property type="entry name" value="NHL_repeat"/>
</dbReference>
<dbReference type="PROSITE" id="PS00107">
    <property type="entry name" value="PROTEIN_KINASE_ATP"/>
    <property type="match status" value="1"/>
</dbReference>
<keyword evidence="6 11" id="KW-0418">Kinase</keyword>
<dbReference type="CDD" id="cd14014">
    <property type="entry name" value="STKc_PknB_like"/>
    <property type="match status" value="1"/>
</dbReference>
<feature type="compositionally biased region" description="Basic and acidic residues" evidence="9">
    <location>
        <begin position="325"/>
        <end position="337"/>
    </location>
</feature>
<name>A0A937RJ84_9ACTN</name>
<keyword evidence="3" id="KW-0808">Transferase</keyword>
<comment type="caution">
    <text evidence="11">The sequence shown here is derived from an EMBL/GenBank/DDBJ whole genome shotgun (WGS) entry which is preliminary data.</text>
</comment>
<organism evidence="11 12">
    <name type="scientific">Frankia nepalensis</name>
    <dbReference type="NCBI Taxonomy" id="1836974"/>
    <lineage>
        <taxon>Bacteria</taxon>
        <taxon>Bacillati</taxon>
        <taxon>Actinomycetota</taxon>
        <taxon>Actinomycetes</taxon>
        <taxon>Frankiales</taxon>
        <taxon>Frankiaceae</taxon>
        <taxon>Frankia</taxon>
    </lineage>
</organism>
<protein>
    <recommendedName>
        <fullName evidence="1">non-specific serine/threonine protein kinase</fullName>
        <ecNumber evidence="1">2.7.11.1</ecNumber>
    </recommendedName>
</protein>
<evidence type="ECO:0000256" key="8">
    <source>
        <dbReference type="PROSITE-ProRule" id="PRU10141"/>
    </source>
</evidence>
<evidence type="ECO:0000256" key="7">
    <source>
        <dbReference type="ARBA" id="ARBA00022840"/>
    </source>
</evidence>